<evidence type="ECO:0000256" key="10">
    <source>
        <dbReference type="PROSITE-ProRule" id="PRU00047"/>
    </source>
</evidence>
<feature type="compositionally biased region" description="Polar residues" evidence="11">
    <location>
        <begin position="461"/>
        <end position="476"/>
    </location>
</feature>
<dbReference type="EMBL" id="JMKJ01000444">
    <property type="protein sequence ID" value="KGG50930.1"/>
    <property type="molecule type" value="Genomic_DNA"/>
</dbReference>
<dbReference type="PANTHER" id="PTHR12341:SF41">
    <property type="entry name" value="5'-3' EXORIBONUCLEASE 2"/>
    <property type="match status" value="1"/>
</dbReference>
<accession>A0A098VPQ9</accession>
<evidence type="ECO:0000313" key="13">
    <source>
        <dbReference type="EMBL" id="KGG50930.1"/>
    </source>
</evidence>
<keyword evidence="6" id="KW-0269">Exonuclease</keyword>
<dbReference type="HOGENOM" id="CLU_006038_1_1_1"/>
<dbReference type="Pfam" id="PF03159">
    <property type="entry name" value="XRN_N"/>
    <property type="match status" value="1"/>
</dbReference>
<keyword evidence="10" id="KW-0479">Metal-binding</keyword>
<evidence type="ECO:0000256" key="2">
    <source>
        <dbReference type="ARBA" id="ARBA00022552"/>
    </source>
</evidence>
<keyword evidence="3" id="KW-0507">mRNA processing</keyword>
<name>A0A098VPQ9_9MICR</name>
<proteinExistence type="inferred from homology"/>
<keyword evidence="10" id="KW-0862">Zinc</keyword>
<dbReference type="Gene3D" id="1.25.40.1050">
    <property type="match status" value="1"/>
</dbReference>
<dbReference type="GO" id="GO:0005634">
    <property type="term" value="C:nucleus"/>
    <property type="evidence" value="ECO:0007669"/>
    <property type="project" value="TreeGrafter"/>
</dbReference>
<dbReference type="FunFam" id="1.25.40.1050:FF:000002">
    <property type="entry name" value="5'-3' exoribonuclease"/>
    <property type="match status" value="1"/>
</dbReference>
<dbReference type="GO" id="GO:0006364">
    <property type="term" value="P:rRNA processing"/>
    <property type="evidence" value="ECO:0007669"/>
    <property type="project" value="UniProtKB-KW"/>
</dbReference>
<evidence type="ECO:0000256" key="6">
    <source>
        <dbReference type="ARBA" id="ARBA00022839"/>
    </source>
</evidence>
<evidence type="ECO:0000256" key="3">
    <source>
        <dbReference type="ARBA" id="ARBA00022664"/>
    </source>
</evidence>
<gene>
    <name evidence="13" type="ORF">DI09_4p130</name>
</gene>
<dbReference type="VEuPathDB" id="MicrosporidiaDB:DI09_4p130"/>
<keyword evidence="5" id="KW-0378">Hydrolase</keyword>
<feature type="region of interest" description="Disordered" evidence="11">
    <location>
        <begin position="934"/>
        <end position="1034"/>
    </location>
</feature>
<dbReference type="GO" id="GO:0004534">
    <property type="term" value="F:5'-3' RNA exonuclease activity"/>
    <property type="evidence" value="ECO:0007669"/>
    <property type="project" value="UniProtKB-ARBA"/>
</dbReference>
<comment type="subunit">
    <text evidence="9">Interacts with RAI1; the interaction is direct, stabilizes RAT1 protein structure and may stimulate its exoribonuclease activity. The interaction also stimulates RAI1 pyrophosphohydrolase activity, probably by recruiting it to mRNA substrates.</text>
</comment>
<feature type="domain" description="CCHC-type" evidence="12">
    <location>
        <begin position="281"/>
        <end position="296"/>
    </location>
</feature>
<keyword evidence="10" id="KW-0863">Zinc-finger</keyword>
<dbReference type="InterPro" id="IPR004859">
    <property type="entry name" value="Xrn1_N"/>
</dbReference>
<keyword evidence="7" id="KW-0175">Coiled coil</keyword>
<comment type="function">
    <text evidence="8">Possesses 5'-&gt;3' exoribonuclease activity. Required for the processing of nuclear mRNA and rRNA precursors. May promote the termination of transcription by RNA polymerase II. Essential for vegetative cell growth and chromosome segregation.</text>
</comment>
<evidence type="ECO:0000313" key="14">
    <source>
        <dbReference type="Proteomes" id="UP000029725"/>
    </source>
</evidence>
<keyword evidence="4" id="KW-0540">Nuclease</keyword>
<dbReference type="Gene3D" id="3.40.50.12390">
    <property type="match status" value="2"/>
</dbReference>
<evidence type="ECO:0000256" key="9">
    <source>
        <dbReference type="ARBA" id="ARBA00046943"/>
    </source>
</evidence>
<evidence type="ECO:0000256" key="11">
    <source>
        <dbReference type="SAM" id="MobiDB-lite"/>
    </source>
</evidence>
<keyword evidence="2" id="KW-0698">rRNA processing</keyword>
<dbReference type="GO" id="GO:0000956">
    <property type="term" value="P:nuclear-transcribed mRNA catabolic process"/>
    <property type="evidence" value="ECO:0007669"/>
    <property type="project" value="TreeGrafter"/>
</dbReference>
<dbReference type="OrthoDB" id="372487at2759"/>
<dbReference type="InterPro" id="IPR041412">
    <property type="entry name" value="Xrn1_helical"/>
</dbReference>
<comment type="similarity">
    <text evidence="1">Belongs to the 5'-3' exonuclease family. XRN2/RAT1 subfamily.</text>
</comment>
<evidence type="ECO:0000256" key="5">
    <source>
        <dbReference type="ARBA" id="ARBA00022801"/>
    </source>
</evidence>
<dbReference type="InterPro" id="IPR027073">
    <property type="entry name" value="5_3_exoribonuclease"/>
</dbReference>
<reference evidence="13 14" key="1">
    <citation type="submission" date="2014-04" db="EMBL/GenBank/DDBJ databases">
        <title>A new species of microsporidia sheds light on the evolution of extreme parasitism.</title>
        <authorList>
            <person name="Haag K.L."/>
            <person name="James T.Y."/>
            <person name="Larsson R."/>
            <person name="Schaer T.M."/>
            <person name="Refardt D."/>
            <person name="Pombert J.-F."/>
            <person name="Ebert D."/>
        </authorList>
    </citation>
    <scope>NUCLEOTIDE SEQUENCE [LARGE SCALE GENOMIC DNA]</scope>
    <source>
        <strain evidence="13 14">UGP3</strain>
        <tissue evidence="13">Spores</tissue>
    </source>
</reference>
<dbReference type="PANTHER" id="PTHR12341">
    <property type="entry name" value="5'-&gt;3' EXORIBONUCLEASE"/>
    <property type="match status" value="1"/>
</dbReference>
<dbReference type="GO" id="GO:0008270">
    <property type="term" value="F:zinc ion binding"/>
    <property type="evidence" value="ECO:0007669"/>
    <property type="project" value="UniProtKB-KW"/>
</dbReference>
<dbReference type="FunFam" id="3.40.50.12390:FF:000003">
    <property type="entry name" value="5'-3' exoribonuclease"/>
    <property type="match status" value="1"/>
</dbReference>
<dbReference type="Proteomes" id="UP000029725">
    <property type="component" value="Unassembled WGS sequence"/>
</dbReference>
<evidence type="ECO:0000256" key="4">
    <source>
        <dbReference type="ARBA" id="ARBA00022722"/>
    </source>
</evidence>
<dbReference type="GeneID" id="25260147"/>
<evidence type="ECO:0000256" key="8">
    <source>
        <dbReference type="ARBA" id="ARBA00046137"/>
    </source>
</evidence>
<dbReference type="CDD" id="cd18673">
    <property type="entry name" value="PIN_XRN1-2-like"/>
    <property type="match status" value="1"/>
</dbReference>
<evidence type="ECO:0000256" key="1">
    <source>
        <dbReference type="ARBA" id="ARBA00006994"/>
    </source>
</evidence>
<dbReference type="InterPro" id="IPR001878">
    <property type="entry name" value="Znf_CCHC"/>
</dbReference>
<dbReference type="Pfam" id="PF17846">
    <property type="entry name" value="XRN_M"/>
    <property type="match status" value="1"/>
</dbReference>
<dbReference type="GO" id="GO:0003723">
    <property type="term" value="F:RNA binding"/>
    <property type="evidence" value="ECO:0007669"/>
    <property type="project" value="TreeGrafter"/>
</dbReference>
<feature type="region of interest" description="Disordered" evidence="11">
    <location>
        <begin position="519"/>
        <end position="544"/>
    </location>
</feature>
<evidence type="ECO:0000259" key="12">
    <source>
        <dbReference type="PROSITE" id="PS50158"/>
    </source>
</evidence>
<dbReference type="GO" id="GO:0006397">
    <property type="term" value="P:mRNA processing"/>
    <property type="evidence" value="ECO:0007669"/>
    <property type="project" value="UniProtKB-KW"/>
</dbReference>
<protein>
    <submittedName>
        <fullName evidence="13">5'-3' exoribonuclease 2-like protein</fullName>
    </submittedName>
</protein>
<dbReference type="PROSITE" id="PS50158">
    <property type="entry name" value="ZF_CCHC"/>
    <property type="match status" value="1"/>
</dbReference>
<dbReference type="RefSeq" id="XP_013237357.1">
    <property type="nucleotide sequence ID" value="XM_013381903.1"/>
</dbReference>
<dbReference type="AlphaFoldDB" id="A0A098VPQ9"/>
<feature type="compositionally biased region" description="Polar residues" evidence="11">
    <location>
        <begin position="980"/>
        <end position="1001"/>
    </location>
</feature>
<organism evidence="13 14">
    <name type="scientific">Mitosporidium daphniae</name>
    <dbReference type="NCBI Taxonomy" id="1485682"/>
    <lineage>
        <taxon>Eukaryota</taxon>
        <taxon>Fungi</taxon>
        <taxon>Fungi incertae sedis</taxon>
        <taxon>Microsporidia</taxon>
        <taxon>Mitosporidium</taxon>
    </lineage>
</organism>
<comment type="caution">
    <text evidence="13">The sequence shown here is derived from an EMBL/GenBank/DDBJ whole genome shotgun (WGS) entry which is preliminary data.</text>
</comment>
<evidence type="ECO:0000256" key="7">
    <source>
        <dbReference type="ARBA" id="ARBA00023054"/>
    </source>
</evidence>
<sequence length="1274" mass="142899">MGVPALFKWLNNKYPRIISSVIEDDAIDENGSSADGGKLPDLLHPNPNGFEVDNLYLDMNGIIHPCCHPEDEDAPADEEAMFNAIFAYIERLFAMARPRHLLYMAVDGVAPRAKMNQQRSRRFRAAQEAQEQLEASKIFRNALRSNGAEVIPEPDADKGDGLPTPGSFDSNCITPGTAFMANLSTALRRFITEKISTQSSWSCIQIILSDASVPGEGEHKIMDFIRQQQAAPGYPPSMTHAMYGLDADLIMLALATHEPNFFVLREDVFGEQSDKRRNNNCYRCGAAGHHASGCTSAEISLKRMRTTSPHQRKPFIWLSVAILREYLHYEFTWKRSPRVGDFNFEALIDDWIFLIFFVGNDFLPHLPSLSIHEGAIDLLLDLYKQTILPASMSSSLQKPVPTSSRGLLEDDSSIMLTHRGEVNVARVIELLAHLGKLEDKIFALRKARYERFESPKKTDSSLHNATSTGGSVTDKNLATPEVGLTSPNPVVTRRSRIAGSVSLEPTALKAQFFDPNKPVAAPQKRKNFDDNNMSNPEPTLEDKSKIPNSEHAAIDVGPLQHPTCEPLNPDAAQKAPDEIHLWEAGAKEKYYFDKLGFAPEDTESRAAMVRAYVEGLAWVMAYYYKGCVSWTWFYPFHYAPFASDFHLLARDNASISFAKGSPFRPFEQLLGVLPEASSSLLPLSFAKLMRNVDSPIIDFYPTTFKIDLNGKKHSWKGVALLPFIDQSRLLTAACSISENMLSEEEQKRNRFGTDLYFVGGKSQTHEYIRQNFESAMSLSLMLNPQGVEGKISTTGVEGKISTTGVEGKISTTGVVHDDKASVALVPHEFIFENPYPERPLSFAPALLPGAAIPPRTISIDDFRRAKFSRQTLRSTYPASLLHHHHHHSMHREYDEKLEANNAAAVSNIKGFNAESWQQTHGLPQVHPQSQAYPQYQYDPQRPSYQQHAYHQQAYHQQYGSHNSGPRDARFQNRSHHRDQPPSQAYHSRDSPQQYANANSGAYPSYGAHHSQSIPAQRPCEYPMFPPQNRYAPADQDSHLYGERYSYPQYPSPHGQINPYVQYLSNMASGPAAPATHIPYPDYGATRQNHGHGKERKIKVIPVISILQKEIIFLCLRAISYVSAPGVPGSTWLEASLPLSKLRQEWRWTRTAHMRGQLPLIGGFSCKLSYHGGGDAHRDRVQLAGDFGKHTRAYAVQSHRVCASGACHHRNDRSACFLCFCDNERWELYRRHYRGCDGHVADRKIGKCRNRCLRNGRDAGADILSGCRWQDGGSR</sequence>
<keyword evidence="14" id="KW-1185">Reference proteome</keyword>
<feature type="compositionally biased region" description="Low complexity" evidence="11">
    <location>
        <begin position="944"/>
        <end position="958"/>
    </location>
</feature>
<feature type="region of interest" description="Disordered" evidence="11">
    <location>
        <begin position="453"/>
        <end position="490"/>
    </location>
</feature>